<dbReference type="CDD" id="cd06532">
    <property type="entry name" value="Glyco_transf_25"/>
    <property type="match status" value="1"/>
</dbReference>
<sequence length="200" mass="23556">MKAYYINLSTREDRKLNAIKQLSSVEFDFERFNAVYSSNGRLGCSLSHLAILELAKKNDLPEVIICEDDICFKKPEFFKKQLKCFLKSQKKWDVLLLGGNITKPYSIVSPYAIRAENCQTTTGYIVKSHYYETLIHNIREGIKNLLQYPKKHFYYAIDKYWLKLQKQDEWYLIYPLSVTQKAGYSDVEKKEINYESLMLS</sequence>
<dbReference type="Pfam" id="PF01755">
    <property type="entry name" value="Glyco_transf_25"/>
    <property type="match status" value="1"/>
</dbReference>
<dbReference type="InterPro" id="IPR002654">
    <property type="entry name" value="Glyco_trans_25"/>
</dbReference>
<feature type="domain" description="Glycosyl transferase family 25" evidence="1">
    <location>
        <begin position="38"/>
        <end position="118"/>
    </location>
</feature>
<dbReference type="AlphaFoldDB" id="A0A6C0HS78"/>
<name>A0A6C0HS78_9ZZZZ</name>
<protein>
    <recommendedName>
        <fullName evidence="1">Glycosyl transferase family 25 domain-containing protein</fullName>
    </recommendedName>
</protein>
<evidence type="ECO:0000313" key="2">
    <source>
        <dbReference type="EMBL" id="QHT83240.1"/>
    </source>
</evidence>
<organism evidence="2">
    <name type="scientific">viral metagenome</name>
    <dbReference type="NCBI Taxonomy" id="1070528"/>
    <lineage>
        <taxon>unclassified sequences</taxon>
        <taxon>metagenomes</taxon>
        <taxon>organismal metagenomes</taxon>
    </lineage>
</organism>
<proteinExistence type="predicted"/>
<reference evidence="2" key="1">
    <citation type="journal article" date="2020" name="Nature">
        <title>Giant virus diversity and host interactions through global metagenomics.</title>
        <authorList>
            <person name="Schulz F."/>
            <person name="Roux S."/>
            <person name="Paez-Espino D."/>
            <person name="Jungbluth S."/>
            <person name="Walsh D.A."/>
            <person name="Denef V.J."/>
            <person name="McMahon K.D."/>
            <person name="Konstantinidis K.T."/>
            <person name="Eloe-Fadrosh E.A."/>
            <person name="Kyrpides N.C."/>
            <person name="Woyke T."/>
        </authorList>
    </citation>
    <scope>NUCLEOTIDE SEQUENCE</scope>
    <source>
        <strain evidence="2">GVMAG-M-3300023184-167</strain>
    </source>
</reference>
<accession>A0A6C0HS78</accession>
<dbReference type="EMBL" id="MN740006">
    <property type="protein sequence ID" value="QHT83240.1"/>
    <property type="molecule type" value="Genomic_DNA"/>
</dbReference>
<evidence type="ECO:0000259" key="1">
    <source>
        <dbReference type="Pfam" id="PF01755"/>
    </source>
</evidence>